<keyword evidence="1" id="KW-0472">Membrane</keyword>
<comment type="caution">
    <text evidence="2">The sequence shown here is derived from an EMBL/GenBank/DDBJ whole genome shotgun (WGS) entry which is preliminary data.</text>
</comment>
<feature type="transmembrane region" description="Helical" evidence="1">
    <location>
        <begin position="21"/>
        <end position="45"/>
    </location>
</feature>
<evidence type="ECO:0000313" key="3">
    <source>
        <dbReference type="Proteomes" id="UP001472677"/>
    </source>
</evidence>
<evidence type="ECO:0000313" key="2">
    <source>
        <dbReference type="EMBL" id="KAK8568867.1"/>
    </source>
</evidence>
<dbReference type="EMBL" id="JBBPBM010000009">
    <property type="protein sequence ID" value="KAK8568867.1"/>
    <property type="molecule type" value="Genomic_DNA"/>
</dbReference>
<reference evidence="2 3" key="1">
    <citation type="journal article" date="2024" name="G3 (Bethesda)">
        <title>Genome assembly of Hibiscus sabdariffa L. provides insights into metabolisms of medicinal natural products.</title>
        <authorList>
            <person name="Kim T."/>
        </authorList>
    </citation>
    <scope>NUCLEOTIDE SEQUENCE [LARGE SCALE GENOMIC DNA]</scope>
    <source>
        <strain evidence="2">TK-2024</strain>
        <tissue evidence="2">Old leaves</tissue>
    </source>
</reference>
<gene>
    <name evidence="2" type="ORF">V6N12_007404</name>
</gene>
<keyword evidence="3" id="KW-1185">Reference proteome</keyword>
<keyword evidence="1" id="KW-0812">Transmembrane</keyword>
<dbReference type="Proteomes" id="UP001472677">
    <property type="component" value="Unassembled WGS sequence"/>
</dbReference>
<organism evidence="2 3">
    <name type="scientific">Hibiscus sabdariffa</name>
    <name type="common">roselle</name>
    <dbReference type="NCBI Taxonomy" id="183260"/>
    <lineage>
        <taxon>Eukaryota</taxon>
        <taxon>Viridiplantae</taxon>
        <taxon>Streptophyta</taxon>
        <taxon>Embryophyta</taxon>
        <taxon>Tracheophyta</taxon>
        <taxon>Spermatophyta</taxon>
        <taxon>Magnoliopsida</taxon>
        <taxon>eudicotyledons</taxon>
        <taxon>Gunneridae</taxon>
        <taxon>Pentapetalae</taxon>
        <taxon>rosids</taxon>
        <taxon>malvids</taxon>
        <taxon>Malvales</taxon>
        <taxon>Malvaceae</taxon>
        <taxon>Malvoideae</taxon>
        <taxon>Hibiscus</taxon>
    </lineage>
</organism>
<accession>A0ABR2F1Q4</accession>
<evidence type="ECO:0000256" key="1">
    <source>
        <dbReference type="SAM" id="Phobius"/>
    </source>
</evidence>
<name>A0ABR2F1Q4_9ROSI</name>
<keyword evidence="1" id="KW-1133">Transmembrane helix</keyword>
<protein>
    <submittedName>
        <fullName evidence="2">Uncharacterized protein</fullName>
    </submittedName>
</protein>
<proteinExistence type="predicted"/>
<sequence>MVEVGRSFNGGLWTFKIHCKCAIYCVQAVLWAVGWELIVGLGWLAKEARLLLSSNVADHWIASDPTAWG</sequence>